<dbReference type="EMBL" id="LVLJ01002317">
    <property type="protein sequence ID" value="OAE25577.1"/>
    <property type="molecule type" value="Genomic_DNA"/>
</dbReference>
<dbReference type="Gene3D" id="3.40.50.2000">
    <property type="entry name" value="Glycogen Phosphorylase B"/>
    <property type="match status" value="2"/>
</dbReference>
<proteinExistence type="predicted"/>
<dbReference type="InterPro" id="IPR002213">
    <property type="entry name" value="UDP_glucos_trans"/>
</dbReference>
<dbReference type="CDD" id="cd03784">
    <property type="entry name" value="GT1_Gtf-like"/>
    <property type="match status" value="1"/>
</dbReference>
<dbReference type="GO" id="GO:0008194">
    <property type="term" value="F:UDP-glycosyltransferase activity"/>
    <property type="evidence" value="ECO:0007669"/>
    <property type="project" value="InterPro"/>
</dbReference>
<dbReference type="PANTHER" id="PTHR48045">
    <property type="entry name" value="UDP-GLYCOSYLTRANSFERASE 72B1"/>
    <property type="match status" value="1"/>
</dbReference>
<comment type="caution">
    <text evidence="2">The sequence shown here is derived from an EMBL/GenBank/DDBJ whole genome shotgun (WGS) entry which is preliminary data.</text>
</comment>
<keyword evidence="3" id="KW-1185">Reference proteome</keyword>
<dbReference type="Proteomes" id="UP000077202">
    <property type="component" value="Unassembled WGS sequence"/>
</dbReference>
<organism evidence="2 3">
    <name type="scientific">Marchantia polymorpha subsp. ruderalis</name>
    <dbReference type="NCBI Taxonomy" id="1480154"/>
    <lineage>
        <taxon>Eukaryota</taxon>
        <taxon>Viridiplantae</taxon>
        <taxon>Streptophyta</taxon>
        <taxon>Embryophyta</taxon>
        <taxon>Marchantiophyta</taxon>
        <taxon>Marchantiopsida</taxon>
        <taxon>Marchantiidae</taxon>
        <taxon>Marchantiales</taxon>
        <taxon>Marchantiaceae</taxon>
        <taxon>Marchantia</taxon>
    </lineage>
</organism>
<keyword evidence="1" id="KW-0808">Transferase</keyword>
<evidence type="ECO:0000256" key="1">
    <source>
        <dbReference type="ARBA" id="ARBA00022679"/>
    </source>
</evidence>
<evidence type="ECO:0008006" key="4">
    <source>
        <dbReference type="Google" id="ProtNLM"/>
    </source>
</evidence>
<dbReference type="PANTHER" id="PTHR48045:SF31">
    <property type="entry name" value="UDP-GLYCOSYLTRANSFERASE 76B1-LIKE"/>
    <property type="match status" value="1"/>
</dbReference>
<sequence>MAEMLFSRQPACSSGPSCTVQAHMLMVPQPTVLHISAMVCLAEHLVRVSRGGIRVTILSFEKLIFPLVQKLKNLSPDVHLHGLVCPLKSGELSVGKSSDRLEQAAELYVKNCMERKKAGHQDVPSFLLSDCLQVWTTKISTYLNIPRYVMANISACSIALALASGEVRGHEGISLCQPCEKTKFEKLPLLMSDETGMKHKKLLQDIELSVKHAEGIVINTFEELEADALHSIRQLIPDSNVLAIGPCETSVQIIKWDSIQNRELDTKCMDFLKNHPKKSVVYINFGKSGMTELNQRHIHELAQGLESSGERFLWILPLPKSDEEDDVLPEGFEVRNKDRGLVVRGWVTQQDILSHPSTGVFLMHCGWNSCLESISRGVPIIAWPSLGHQLHNSRYLAHKAKVAILLPQEDGFFVSRTYIEQAIKIIFTSEEGMQLKEKSMELKATSMIIFDEGGSSYKNLEHLIKVIRA</sequence>
<dbReference type="Pfam" id="PF00201">
    <property type="entry name" value="UDPGT"/>
    <property type="match status" value="1"/>
</dbReference>
<gene>
    <name evidence="2" type="ORF">AXG93_3444s1120</name>
</gene>
<evidence type="ECO:0000313" key="2">
    <source>
        <dbReference type="EMBL" id="OAE25577.1"/>
    </source>
</evidence>
<evidence type="ECO:0000313" key="3">
    <source>
        <dbReference type="Proteomes" id="UP000077202"/>
    </source>
</evidence>
<dbReference type="FunFam" id="3.40.50.2000:FF:000037">
    <property type="entry name" value="Glycosyltransferase"/>
    <property type="match status" value="1"/>
</dbReference>
<name>A0A176VXT3_MARPO</name>
<reference evidence="2" key="1">
    <citation type="submission" date="2016-03" db="EMBL/GenBank/DDBJ databases">
        <title>Mechanisms controlling the formation of the plant cell surface in tip-growing cells are functionally conserved among land plants.</title>
        <authorList>
            <person name="Honkanen S."/>
            <person name="Jones V.A."/>
            <person name="Morieri G."/>
            <person name="Champion C."/>
            <person name="Hetherington A.J."/>
            <person name="Kelly S."/>
            <person name="Saint-Marcoux D."/>
            <person name="Proust H."/>
            <person name="Prescott H."/>
            <person name="Dolan L."/>
        </authorList>
    </citation>
    <scope>NUCLEOTIDE SEQUENCE [LARGE SCALE GENOMIC DNA]</scope>
    <source>
        <tissue evidence="2">Whole gametophyte</tissue>
    </source>
</reference>
<dbReference type="AlphaFoldDB" id="A0A176VXT3"/>
<dbReference type="SUPFAM" id="SSF53756">
    <property type="entry name" value="UDP-Glycosyltransferase/glycogen phosphorylase"/>
    <property type="match status" value="1"/>
</dbReference>
<accession>A0A176VXT3</accession>
<protein>
    <recommendedName>
        <fullName evidence="4">Glycosyltransferase</fullName>
    </recommendedName>
</protein>